<name>A0A0F6YI47_9BACT</name>
<proteinExistence type="predicted"/>
<dbReference type="InterPro" id="IPR036412">
    <property type="entry name" value="HAD-like_sf"/>
</dbReference>
<dbReference type="InterPro" id="IPR023214">
    <property type="entry name" value="HAD_sf"/>
</dbReference>
<keyword evidence="3" id="KW-0460">Magnesium</keyword>
<dbReference type="GO" id="GO:0016787">
    <property type="term" value="F:hydrolase activity"/>
    <property type="evidence" value="ECO:0007669"/>
    <property type="project" value="UniProtKB-KW"/>
</dbReference>
<evidence type="ECO:0000313" key="4">
    <source>
        <dbReference type="EMBL" id="AKF06335.1"/>
    </source>
</evidence>
<dbReference type="AlphaFoldDB" id="A0A0F6YI47"/>
<dbReference type="Proteomes" id="UP000034883">
    <property type="component" value="Chromosome"/>
</dbReference>
<evidence type="ECO:0000256" key="1">
    <source>
        <dbReference type="ARBA" id="ARBA00022723"/>
    </source>
</evidence>
<dbReference type="InterPro" id="IPR050582">
    <property type="entry name" value="HAD-like_SerB"/>
</dbReference>
<keyword evidence="5" id="KW-1185">Reference proteome</keyword>
<organism evidence="4 5">
    <name type="scientific">Sandaracinus amylolyticus</name>
    <dbReference type="NCBI Taxonomy" id="927083"/>
    <lineage>
        <taxon>Bacteria</taxon>
        <taxon>Pseudomonadati</taxon>
        <taxon>Myxococcota</taxon>
        <taxon>Polyangia</taxon>
        <taxon>Polyangiales</taxon>
        <taxon>Sandaracinaceae</taxon>
        <taxon>Sandaracinus</taxon>
    </lineage>
</organism>
<dbReference type="KEGG" id="samy:DB32_003484"/>
<dbReference type="PANTHER" id="PTHR43344">
    <property type="entry name" value="PHOSPHOSERINE PHOSPHATASE"/>
    <property type="match status" value="1"/>
</dbReference>
<dbReference type="SUPFAM" id="SSF56784">
    <property type="entry name" value="HAD-like"/>
    <property type="match status" value="1"/>
</dbReference>
<dbReference type="PANTHER" id="PTHR43344:SF13">
    <property type="entry name" value="PHOSPHATASE RV3661-RELATED"/>
    <property type="match status" value="1"/>
</dbReference>
<reference evidence="4 5" key="1">
    <citation type="submission" date="2015-03" db="EMBL/GenBank/DDBJ databases">
        <title>Genome assembly of Sandaracinus amylolyticus DSM 53668.</title>
        <authorList>
            <person name="Sharma G."/>
            <person name="Subramanian S."/>
        </authorList>
    </citation>
    <scope>NUCLEOTIDE SEQUENCE [LARGE SCALE GENOMIC DNA]</scope>
    <source>
        <strain evidence="4 5">DSM 53668</strain>
    </source>
</reference>
<dbReference type="Pfam" id="PF12710">
    <property type="entry name" value="HAD"/>
    <property type="match status" value="1"/>
</dbReference>
<dbReference type="Gene3D" id="3.40.50.1000">
    <property type="entry name" value="HAD superfamily/HAD-like"/>
    <property type="match status" value="1"/>
</dbReference>
<dbReference type="GO" id="GO:0046872">
    <property type="term" value="F:metal ion binding"/>
    <property type="evidence" value="ECO:0007669"/>
    <property type="project" value="UniProtKB-KW"/>
</dbReference>
<evidence type="ECO:0000313" key="5">
    <source>
        <dbReference type="Proteomes" id="UP000034883"/>
    </source>
</evidence>
<keyword evidence="1" id="KW-0479">Metal-binding</keyword>
<evidence type="ECO:0000256" key="2">
    <source>
        <dbReference type="ARBA" id="ARBA00022801"/>
    </source>
</evidence>
<keyword evidence="2" id="KW-0378">Hydrolase</keyword>
<gene>
    <name evidence="4" type="ORF">DB32_003484</name>
</gene>
<dbReference type="EMBL" id="CP011125">
    <property type="protein sequence ID" value="AKF06335.1"/>
    <property type="molecule type" value="Genomic_DNA"/>
</dbReference>
<dbReference type="STRING" id="927083.DB32_003484"/>
<evidence type="ECO:0000256" key="3">
    <source>
        <dbReference type="ARBA" id="ARBA00022842"/>
    </source>
</evidence>
<protein>
    <submittedName>
        <fullName evidence="4">Phosphoserine phosphatase</fullName>
    </submittedName>
</protein>
<accession>A0A0F6YI47</accession>
<sequence>MRRRLFGIGGVALSAAMAQRDPAITRHVAWSTLRGFSEDRLVVLGDDYARDRVLPSIKPDARRLVDEARASGRVLVLISESIDAIVQPVADALGFELVIANALEMDGAEATGVLREPVVGPEIDPKRLRELAARHEIDLARSCGYGTSRSDGVLLSLVGLPCAVDPDRELARVARDLDWPVVRSVREEETR</sequence>